<dbReference type="InterPro" id="IPR009351">
    <property type="entry name" value="AlkZ-like"/>
</dbReference>
<name>A0ABT5TWK4_9MICO</name>
<evidence type="ECO:0000313" key="1">
    <source>
        <dbReference type="EMBL" id="MDD9205540.1"/>
    </source>
</evidence>
<dbReference type="Pfam" id="PF06224">
    <property type="entry name" value="AlkZ-like"/>
    <property type="match status" value="1"/>
</dbReference>
<gene>
    <name evidence="1" type="ORF">PU560_03535</name>
</gene>
<comment type="caution">
    <text evidence="1">The sequence shown here is derived from an EMBL/GenBank/DDBJ whole genome shotgun (WGS) entry which is preliminary data.</text>
</comment>
<organism evidence="1 2">
    <name type="scientific">Georgenia halotolerans</name>
    <dbReference type="NCBI Taxonomy" id="3028317"/>
    <lineage>
        <taxon>Bacteria</taxon>
        <taxon>Bacillati</taxon>
        <taxon>Actinomycetota</taxon>
        <taxon>Actinomycetes</taxon>
        <taxon>Micrococcales</taxon>
        <taxon>Bogoriellaceae</taxon>
        <taxon>Georgenia</taxon>
    </lineage>
</organism>
<accession>A0ABT5TWK4</accession>
<dbReference type="EMBL" id="JARACI010000541">
    <property type="protein sequence ID" value="MDD9205540.1"/>
    <property type="molecule type" value="Genomic_DNA"/>
</dbReference>
<protein>
    <submittedName>
        <fullName evidence="1">Crosslink repair DNA glycosylase YcaQ family protein</fullName>
    </submittedName>
</protein>
<reference evidence="1" key="1">
    <citation type="submission" date="2023-02" db="EMBL/GenBank/DDBJ databases">
        <title>Georgenia sp.10Sc9-8, isolated from a soil sample collected from the Taklamakan desert.</title>
        <authorList>
            <person name="Liu S."/>
        </authorList>
    </citation>
    <scope>NUCLEOTIDE SEQUENCE</scope>
    <source>
        <strain evidence="1">10Sc9-8</strain>
    </source>
</reference>
<keyword evidence="2" id="KW-1185">Reference proteome</keyword>
<proteinExistence type="predicted"/>
<dbReference type="Proteomes" id="UP001165561">
    <property type="component" value="Unassembled WGS sequence"/>
</dbReference>
<evidence type="ECO:0000313" key="2">
    <source>
        <dbReference type="Proteomes" id="UP001165561"/>
    </source>
</evidence>
<feature type="non-terminal residue" evidence="1">
    <location>
        <position position="332"/>
    </location>
</feature>
<sequence>MDRTWPVDATAEQVLRHRWRAQQLDREHVRAVTDVAVLDLGVQDGPGQAAAWALTIRGAQVDASADAPDGPIALAWTVRGAPHHYRRADLPAVQVAVSPFTEADAARRIYDAAKPLRAAGVPIVEALRHVAVLERDIVVDPSVKGDVSTALTRRVGAEYLRYCRPCQATHLYEMPFRLAALHAGLELVPGTSPPVLRRVAAWPRREPGPAAEPGAAPPGLQVLRAYLRLLGPTTPTEVAAYLDAPVTVVKEHWPADAVEVGVLGSPAWVLPEDLPALVAAAEPPAEPVARLLSGVDLFTAAKDRALLVPDPARRKEVWPVLGRPGTLVIDGA</sequence>